<protein>
    <recommendedName>
        <fullName evidence="1">HTH cro/C1-type domain-containing protein</fullName>
    </recommendedName>
</protein>
<dbReference type="InterPro" id="IPR043917">
    <property type="entry name" value="DUF5753"/>
</dbReference>
<dbReference type="SMART" id="SM00530">
    <property type="entry name" value="HTH_XRE"/>
    <property type="match status" value="1"/>
</dbReference>
<comment type="caution">
    <text evidence="2">The sequence shown here is derived from an EMBL/GenBank/DDBJ whole genome shotgun (WGS) entry which is preliminary data.</text>
</comment>
<dbReference type="Proteomes" id="UP000189004">
    <property type="component" value="Unassembled WGS sequence"/>
</dbReference>
<dbReference type="OrthoDB" id="5177725at2"/>
<evidence type="ECO:0000313" key="3">
    <source>
        <dbReference type="Proteomes" id="UP000189004"/>
    </source>
</evidence>
<dbReference type="PROSITE" id="PS50943">
    <property type="entry name" value="HTH_CROC1"/>
    <property type="match status" value="1"/>
</dbReference>
<dbReference type="Pfam" id="PF19054">
    <property type="entry name" value="DUF5753"/>
    <property type="match status" value="1"/>
</dbReference>
<dbReference type="InterPro" id="IPR001387">
    <property type="entry name" value="Cro/C1-type_HTH"/>
</dbReference>
<dbReference type="EMBL" id="MCOK01000001">
    <property type="protein sequence ID" value="OOC56922.1"/>
    <property type="molecule type" value="Genomic_DNA"/>
</dbReference>
<dbReference type="SUPFAM" id="SSF47413">
    <property type="entry name" value="lambda repressor-like DNA-binding domains"/>
    <property type="match status" value="1"/>
</dbReference>
<evidence type="ECO:0000313" key="2">
    <source>
        <dbReference type="EMBL" id="OOC56922.1"/>
    </source>
</evidence>
<dbReference type="CDD" id="cd00093">
    <property type="entry name" value="HTH_XRE"/>
    <property type="match status" value="1"/>
</dbReference>
<name>A0A1V3C8G4_9ACTN</name>
<dbReference type="RefSeq" id="WP_077693356.1">
    <property type="nucleotide sequence ID" value="NZ_MCOK01000001.1"/>
</dbReference>
<dbReference type="GO" id="GO:0003677">
    <property type="term" value="F:DNA binding"/>
    <property type="evidence" value="ECO:0007669"/>
    <property type="project" value="InterPro"/>
</dbReference>
<dbReference type="STRING" id="501010.NOSIN_02290"/>
<dbReference type="Pfam" id="PF13560">
    <property type="entry name" value="HTH_31"/>
    <property type="match status" value="1"/>
</dbReference>
<gene>
    <name evidence="2" type="ORF">NOSIN_02290</name>
</gene>
<dbReference type="InterPro" id="IPR010982">
    <property type="entry name" value="Lambda_DNA-bd_dom_sf"/>
</dbReference>
<keyword evidence="3" id="KW-1185">Reference proteome</keyword>
<feature type="domain" description="HTH cro/C1-type" evidence="1">
    <location>
        <begin position="18"/>
        <end position="73"/>
    </location>
</feature>
<sequence length="287" mass="32054">MRIPYSPTLRLRLLVSELKQGRERAKLTVSQAGKVLGWTASKISKIETTETRRITSGDLDKLMDLYKIDEPSKRLAMHALARDAKERGWWSKYREVFGEQALPDFEAEASVIRSFEGLVIPGLLQTPGYAEALFQGGRYTDAKDIAHRVDARMTRREILSRFNPVHLRVVMDEAALRRMIGNSSIMAEQVRHLLHMAKMPNIDVQVLPFSAGSHAALVAPFSILEFPENLALPIVHVDTVTDSVFFEQPKDVARYSATFGDIQGTALSTTQSARFIADVLASLESDG</sequence>
<proteinExistence type="predicted"/>
<reference evidence="3" key="1">
    <citation type="submission" date="2016-08" db="EMBL/GenBank/DDBJ databases">
        <authorList>
            <person name="Tokovenko B."/>
            <person name="Kalinowski J."/>
        </authorList>
    </citation>
    <scope>NUCLEOTIDE SEQUENCE [LARGE SCALE GENOMIC DNA]</scope>
    <source>
        <strain evidence="3">UTMC102</strain>
    </source>
</reference>
<dbReference type="Gene3D" id="1.10.260.40">
    <property type="entry name" value="lambda repressor-like DNA-binding domains"/>
    <property type="match status" value="1"/>
</dbReference>
<accession>A0A1V3C8G4</accession>
<evidence type="ECO:0000259" key="1">
    <source>
        <dbReference type="PROSITE" id="PS50943"/>
    </source>
</evidence>
<dbReference type="AlphaFoldDB" id="A0A1V3C8G4"/>
<organism evidence="2 3">
    <name type="scientific">Nocardiopsis sinuspersici</name>
    <dbReference type="NCBI Taxonomy" id="501010"/>
    <lineage>
        <taxon>Bacteria</taxon>
        <taxon>Bacillati</taxon>
        <taxon>Actinomycetota</taxon>
        <taxon>Actinomycetes</taxon>
        <taxon>Streptosporangiales</taxon>
        <taxon>Nocardiopsidaceae</taxon>
        <taxon>Nocardiopsis</taxon>
    </lineage>
</organism>